<feature type="transmembrane region" description="Helical" evidence="6">
    <location>
        <begin position="158"/>
        <end position="188"/>
    </location>
</feature>
<dbReference type="AlphaFoldDB" id="A0A1F7VBU2"/>
<comment type="caution">
    <text evidence="7">The sequence shown here is derived from an EMBL/GenBank/DDBJ whole genome shotgun (WGS) entry which is preliminary data.</text>
</comment>
<keyword evidence="5 6" id="KW-0472">Membrane</keyword>
<dbReference type="GO" id="GO:0005886">
    <property type="term" value="C:plasma membrane"/>
    <property type="evidence" value="ECO:0007669"/>
    <property type="project" value="UniProtKB-SubCell"/>
</dbReference>
<evidence type="ECO:0000256" key="3">
    <source>
        <dbReference type="ARBA" id="ARBA00022692"/>
    </source>
</evidence>
<dbReference type="InterPro" id="IPR039428">
    <property type="entry name" value="NUOK/Mnh_C1-like"/>
</dbReference>
<keyword evidence="3 6" id="KW-0812">Transmembrane</keyword>
<feature type="transmembrane region" description="Helical" evidence="6">
    <location>
        <begin position="59"/>
        <end position="80"/>
    </location>
</feature>
<dbReference type="Pfam" id="PF00420">
    <property type="entry name" value="Oxidored_q2"/>
    <property type="match status" value="1"/>
</dbReference>
<evidence type="ECO:0000313" key="7">
    <source>
        <dbReference type="EMBL" id="OGL88012.1"/>
    </source>
</evidence>
<evidence type="ECO:0000256" key="6">
    <source>
        <dbReference type="SAM" id="Phobius"/>
    </source>
</evidence>
<feature type="transmembrane region" description="Helical" evidence="6">
    <location>
        <begin position="92"/>
        <end position="113"/>
    </location>
</feature>
<evidence type="ECO:0000256" key="1">
    <source>
        <dbReference type="ARBA" id="ARBA00004651"/>
    </source>
</evidence>
<feature type="transmembrane region" description="Helical" evidence="6">
    <location>
        <begin position="31"/>
        <end position="53"/>
    </location>
</feature>
<gene>
    <name evidence="7" type="ORF">A3I41_02805</name>
</gene>
<evidence type="ECO:0008006" key="9">
    <source>
        <dbReference type="Google" id="ProtNLM"/>
    </source>
</evidence>
<comment type="subcellular location">
    <subcellularLocation>
        <location evidence="1">Cell membrane</location>
        <topology evidence="1">Multi-pass membrane protein</topology>
    </subcellularLocation>
</comment>
<evidence type="ECO:0000256" key="5">
    <source>
        <dbReference type="ARBA" id="ARBA00023136"/>
    </source>
</evidence>
<dbReference type="PANTHER" id="PTHR38601">
    <property type="entry name" value="HYDROGENASE-4 COMPONENT E"/>
    <property type="match status" value="1"/>
</dbReference>
<keyword evidence="4 6" id="KW-1133">Transmembrane helix</keyword>
<dbReference type="InterPro" id="IPR038730">
    <property type="entry name" value="HyfE-like"/>
</dbReference>
<protein>
    <recommendedName>
        <fullName evidence="9">Hydrogenase</fullName>
    </recommendedName>
</protein>
<reference evidence="7 8" key="1">
    <citation type="journal article" date="2016" name="Nat. Commun.">
        <title>Thousands of microbial genomes shed light on interconnected biogeochemical processes in an aquifer system.</title>
        <authorList>
            <person name="Anantharaman K."/>
            <person name="Brown C.T."/>
            <person name="Hug L.A."/>
            <person name="Sharon I."/>
            <person name="Castelle C.J."/>
            <person name="Probst A.J."/>
            <person name="Thomas B.C."/>
            <person name="Singh A."/>
            <person name="Wilkins M.J."/>
            <person name="Karaoz U."/>
            <person name="Brodie E.L."/>
            <person name="Williams K.H."/>
            <person name="Hubbard S.S."/>
            <person name="Banfield J.F."/>
        </authorList>
    </citation>
    <scope>NUCLEOTIDE SEQUENCE [LARGE SCALE GENOMIC DNA]</scope>
</reference>
<feature type="transmembrane region" description="Helical" evidence="6">
    <location>
        <begin position="6"/>
        <end position="24"/>
    </location>
</feature>
<sequence length="209" mass="22953">MITLSLWNNVFMGGTLLFAIVMMGKPRLPAMLRYFALSSLCLAGLIVTSSLMHGEEQPYTIAAINVFFKVILAPLILMFAAKKVHASMALKFYLRPTATYFVALLILLVSVFVSMKMPGAPYLSIALVLLGLMFMIVRKDLYSQIIGFMTMENGIAAYGVLMIGGFPFMIETGILFVVITGAVLMAVLSRHVQELYATGDTESLTELTE</sequence>
<dbReference type="EMBL" id="MGEQ01000002">
    <property type="protein sequence ID" value="OGL88012.1"/>
    <property type="molecule type" value="Genomic_DNA"/>
</dbReference>
<proteinExistence type="predicted"/>
<name>A0A1F7VBU2_9BACT</name>
<feature type="transmembrane region" description="Helical" evidence="6">
    <location>
        <begin position="119"/>
        <end position="137"/>
    </location>
</feature>
<organism evidence="7 8">
    <name type="scientific">Candidatus Uhrbacteria bacterium RIFCSPLOWO2_02_FULL_48_18</name>
    <dbReference type="NCBI Taxonomy" id="1802408"/>
    <lineage>
        <taxon>Bacteria</taxon>
        <taxon>Candidatus Uhriibacteriota</taxon>
    </lineage>
</organism>
<evidence type="ECO:0000256" key="2">
    <source>
        <dbReference type="ARBA" id="ARBA00022475"/>
    </source>
</evidence>
<dbReference type="Proteomes" id="UP000176593">
    <property type="component" value="Unassembled WGS sequence"/>
</dbReference>
<evidence type="ECO:0000313" key="8">
    <source>
        <dbReference type="Proteomes" id="UP000176593"/>
    </source>
</evidence>
<accession>A0A1F7VBU2</accession>
<dbReference type="PANTHER" id="PTHR38601:SF1">
    <property type="entry name" value="HYDROGENASE-4 COMPONENT E"/>
    <property type="match status" value="1"/>
</dbReference>
<keyword evidence="2" id="KW-1003">Cell membrane</keyword>
<evidence type="ECO:0000256" key="4">
    <source>
        <dbReference type="ARBA" id="ARBA00022989"/>
    </source>
</evidence>